<feature type="region of interest" description="Disordered" evidence="4">
    <location>
        <begin position="133"/>
        <end position="168"/>
    </location>
</feature>
<dbReference type="InterPro" id="IPR000424">
    <property type="entry name" value="Primosome_PriB/ssb"/>
</dbReference>
<dbReference type="Proteomes" id="UP000034508">
    <property type="component" value="Unassembled WGS sequence"/>
</dbReference>
<dbReference type="CDD" id="cd04496">
    <property type="entry name" value="SSB_OBF"/>
    <property type="match status" value="1"/>
</dbReference>
<dbReference type="HAMAP" id="MF_00984">
    <property type="entry name" value="SSB"/>
    <property type="match status" value="1"/>
</dbReference>
<dbReference type="PANTHER" id="PTHR10302:SF0">
    <property type="entry name" value="SINGLE-STRANDED DNA-BINDING PROTEIN, MITOCHONDRIAL"/>
    <property type="match status" value="1"/>
</dbReference>
<comment type="subunit">
    <text evidence="2">Homotetramer.</text>
</comment>
<dbReference type="Gene3D" id="2.40.50.140">
    <property type="entry name" value="Nucleic acid-binding proteins"/>
    <property type="match status" value="1"/>
</dbReference>
<dbReference type="PANTHER" id="PTHR10302">
    <property type="entry name" value="SINGLE-STRANDED DNA-BINDING PROTEIN"/>
    <property type="match status" value="1"/>
</dbReference>
<dbReference type="PATRIC" id="fig|1618331.3.peg.103"/>
<proteinExistence type="inferred from homology"/>
<feature type="compositionally biased region" description="Basic and acidic residues" evidence="4">
    <location>
        <begin position="133"/>
        <end position="155"/>
    </location>
</feature>
<comment type="caution">
    <text evidence="2">Lacks conserved residue(s) required for the propagation of feature annotation.</text>
</comment>
<dbReference type="Pfam" id="PF00436">
    <property type="entry name" value="SSB"/>
    <property type="match status" value="1"/>
</dbReference>
<evidence type="ECO:0000256" key="3">
    <source>
        <dbReference type="PIRNR" id="PIRNR002070"/>
    </source>
</evidence>
<dbReference type="InterPro" id="IPR011344">
    <property type="entry name" value="ssDNA-bd"/>
</dbReference>
<dbReference type="GO" id="GO:0003697">
    <property type="term" value="F:single-stranded DNA binding"/>
    <property type="evidence" value="ECO:0007669"/>
    <property type="project" value="UniProtKB-UniRule"/>
</dbReference>
<dbReference type="PROSITE" id="PS50935">
    <property type="entry name" value="SSB"/>
    <property type="match status" value="1"/>
</dbReference>
<evidence type="ECO:0000256" key="1">
    <source>
        <dbReference type="ARBA" id="ARBA00023125"/>
    </source>
</evidence>
<accession>A0A0G0FI04</accession>
<dbReference type="NCBIfam" id="TIGR00621">
    <property type="entry name" value="ssb"/>
    <property type="match status" value="1"/>
</dbReference>
<evidence type="ECO:0000313" key="5">
    <source>
        <dbReference type="EMBL" id="KKQ18678.1"/>
    </source>
</evidence>
<dbReference type="GO" id="GO:0009295">
    <property type="term" value="C:nucleoid"/>
    <property type="evidence" value="ECO:0007669"/>
    <property type="project" value="TreeGrafter"/>
</dbReference>
<keyword evidence="1 2" id="KW-0238">DNA-binding</keyword>
<dbReference type="SUPFAM" id="SSF50249">
    <property type="entry name" value="Nucleic acid-binding proteins"/>
    <property type="match status" value="1"/>
</dbReference>
<dbReference type="PIRSF" id="PIRSF002070">
    <property type="entry name" value="SSB"/>
    <property type="match status" value="1"/>
</dbReference>
<comment type="caution">
    <text evidence="5">The sequence shown here is derived from an EMBL/GenBank/DDBJ whole genome shotgun (WGS) entry which is preliminary data.</text>
</comment>
<protein>
    <recommendedName>
        <fullName evidence="2 3">Single-stranded DNA-binding protein</fullName>
        <shortName evidence="2">SSB</shortName>
    </recommendedName>
</protein>
<sequence length="168" mass="19202">MYSLNRAQLVGNVTRDPEIRSTPNGQSVCSFSVATNRRWRDKEGNNQEQTEFHNVVAWSKLAEIIAQYVKKGNKIYIEGRLQTRTWEGQDGGKRNRTEIVMEDFVFLTPKGASTTESSTDLGEDIKEFSPKIEKEEIKSEEKTQPKKIAKEKETSTDEGEINLDEIPF</sequence>
<dbReference type="GO" id="GO:0006260">
    <property type="term" value="P:DNA replication"/>
    <property type="evidence" value="ECO:0007669"/>
    <property type="project" value="InterPro"/>
</dbReference>
<reference evidence="5 6" key="1">
    <citation type="journal article" date="2015" name="Nature">
        <title>rRNA introns, odd ribosomes, and small enigmatic genomes across a large radiation of phyla.</title>
        <authorList>
            <person name="Brown C.T."/>
            <person name="Hug L.A."/>
            <person name="Thomas B.C."/>
            <person name="Sharon I."/>
            <person name="Castelle C.J."/>
            <person name="Singh A."/>
            <person name="Wilkins M.J."/>
            <person name="Williams K.H."/>
            <person name="Banfield J.F."/>
        </authorList>
    </citation>
    <scope>NUCLEOTIDE SEQUENCE [LARGE SCALE GENOMIC DNA]</scope>
</reference>
<evidence type="ECO:0000256" key="4">
    <source>
        <dbReference type="SAM" id="MobiDB-lite"/>
    </source>
</evidence>
<dbReference type="AlphaFoldDB" id="A0A0G0FI04"/>
<evidence type="ECO:0000313" key="6">
    <source>
        <dbReference type="Proteomes" id="UP000034508"/>
    </source>
</evidence>
<dbReference type="InterPro" id="IPR012340">
    <property type="entry name" value="NA-bd_OB-fold"/>
</dbReference>
<gene>
    <name evidence="5" type="ORF">US31_C0002G0023</name>
</gene>
<dbReference type="EMBL" id="LBSM01000002">
    <property type="protein sequence ID" value="KKQ18678.1"/>
    <property type="molecule type" value="Genomic_DNA"/>
</dbReference>
<evidence type="ECO:0000256" key="2">
    <source>
        <dbReference type="HAMAP-Rule" id="MF_00984"/>
    </source>
</evidence>
<name>A0A0G0FI04_9BACT</name>
<feature type="compositionally biased region" description="Acidic residues" evidence="4">
    <location>
        <begin position="156"/>
        <end position="168"/>
    </location>
</feature>
<organism evidence="5 6">
    <name type="scientific">Berkelbacteria bacterium GW2011_GWA1_36_9</name>
    <dbReference type="NCBI Taxonomy" id="1618331"/>
    <lineage>
        <taxon>Bacteria</taxon>
        <taxon>Candidatus Berkelbacteria</taxon>
    </lineage>
</organism>